<evidence type="ECO:0000313" key="2">
    <source>
        <dbReference type="EMBL" id="SNR76831.1"/>
    </source>
</evidence>
<organism evidence="2 3">
    <name type="scientific">Lutibacter flavus</name>
    <dbReference type="NCBI Taxonomy" id="691689"/>
    <lineage>
        <taxon>Bacteria</taxon>
        <taxon>Pseudomonadati</taxon>
        <taxon>Bacteroidota</taxon>
        <taxon>Flavobacteriia</taxon>
        <taxon>Flavobacteriales</taxon>
        <taxon>Flavobacteriaceae</taxon>
        <taxon>Lutibacter</taxon>
    </lineage>
</organism>
<protein>
    <submittedName>
        <fullName evidence="2">Uncharacterized protein</fullName>
    </submittedName>
</protein>
<keyword evidence="1" id="KW-0812">Transmembrane</keyword>
<accession>A0A238Z1K7</accession>
<keyword evidence="3" id="KW-1185">Reference proteome</keyword>
<reference evidence="3" key="1">
    <citation type="submission" date="2017-06" db="EMBL/GenBank/DDBJ databases">
        <authorList>
            <person name="Varghese N."/>
            <person name="Submissions S."/>
        </authorList>
    </citation>
    <scope>NUCLEOTIDE SEQUENCE [LARGE SCALE GENOMIC DNA]</scope>
    <source>
        <strain evidence="3">DSM 27993</strain>
    </source>
</reference>
<feature type="transmembrane region" description="Helical" evidence="1">
    <location>
        <begin position="33"/>
        <end position="50"/>
    </location>
</feature>
<dbReference type="AlphaFoldDB" id="A0A238Z1K7"/>
<feature type="transmembrane region" description="Helical" evidence="1">
    <location>
        <begin position="7"/>
        <end position="27"/>
    </location>
</feature>
<dbReference type="EMBL" id="FZNX01000005">
    <property type="protein sequence ID" value="SNR76831.1"/>
    <property type="molecule type" value="Genomic_DNA"/>
</dbReference>
<dbReference type="Proteomes" id="UP000198412">
    <property type="component" value="Unassembled WGS sequence"/>
</dbReference>
<evidence type="ECO:0000256" key="1">
    <source>
        <dbReference type="SAM" id="Phobius"/>
    </source>
</evidence>
<evidence type="ECO:0000313" key="3">
    <source>
        <dbReference type="Proteomes" id="UP000198412"/>
    </source>
</evidence>
<dbReference type="RefSeq" id="WP_089379240.1">
    <property type="nucleotide sequence ID" value="NZ_FZNX01000005.1"/>
</dbReference>
<sequence length="64" mass="7982">MNKIWKIFEYGYLIIAVVFIVETILNWNVDRQRAYILLLFSVVAIFMYFFKKRFRSRIEKRNKK</sequence>
<proteinExistence type="predicted"/>
<keyword evidence="1" id="KW-0472">Membrane</keyword>
<name>A0A238Z1K7_9FLAO</name>
<dbReference type="OrthoDB" id="1151040at2"/>
<gene>
    <name evidence="2" type="ORF">SAMN04488111_2981</name>
</gene>
<keyword evidence="1" id="KW-1133">Transmembrane helix</keyword>